<dbReference type="EMBL" id="PVBR01000015">
    <property type="protein sequence ID" value="PRD41985.1"/>
    <property type="molecule type" value="Genomic_DNA"/>
</dbReference>
<proteinExistence type="predicted"/>
<comment type="caution">
    <text evidence="2">The sequence shown here is derived from an EMBL/GenBank/DDBJ whole genome shotgun (WGS) entry which is preliminary data.</text>
</comment>
<sequence>MQSAAQTGIAITESRFFARVFYVFFGLAVLSAAINLGGRYFGSTIAKGGHTDDTTVREIVIGNDVLSIPSNMIRFHTQRRDGVANRVDLYLKWPEMAGYSAKTRNDFNLITPERQILFLSIEARTMSRDMSGRYLPIYSTLIEQPGKPGPAGLMLYSFRQASGYINEELAVSPTGGDRPDFVARCLEESVAKETISACERDIQIGEGLHLLYRFPRDLLDQWRALDEAVKSFAAGHLADAR</sequence>
<protein>
    <submittedName>
        <fullName evidence="2">Uncharacterized protein</fullName>
    </submittedName>
</protein>
<keyword evidence="3" id="KW-1185">Reference proteome</keyword>
<evidence type="ECO:0000256" key="1">
    <source>
        <dbReference type="SAM" id="Phobius"/>
    </source>
</evidence>
<evidence type="ECO:0000313" key="3">
    <source>
        <dbReference type="Proteomes" id="UP000239434"/>
    </source>
</evidence>
<feature type="transmembrane region" description="Helical" evidence="1">
    <location>
        <begin position="20"/>
        <end position="38"/>
    </location>
</feature>
<dbReference type="AlphaFoldDB" id="A0A2S9INA1"/>
<dbReference type="Proteomes" id="UP000239434">
    <property type="component" value="Unassembled WGS sequence"/>
</dbReference>
<keyword evidence="1" id="KW-0812">Transmembrane</keyword>
<accession>A0A2S9INA1</accession>
<evidence type="ECO:0000313" key="2">
    <source>
        <dbReference type="EMBL" id="PRD41985.1"/>
    </source>
</evidence>
<gene>
    <name evidence="2" type="ORF">C5748_19120</name>
</gene>
<dbReference type="RefSeq" id="WP_105743518.1">
    <property type="nucleotide sequence ID" value="NZ_PVBR01000015.1"/>
</dbReference>
<reference evidence="2 3" key="1">
    <citation type="submission" date="2018-02" db="EMBL/GenBank/DDBJ databases">
        <title>The draft genome of Phyllobacterium sp. 1N-3.</title>
        <authorList>
            <person name="Liu L."/>
            <person name="Li L."/>
            <person name="Zhang X."/>
            <person name="Wang T."/>
            <person name="Liang L."/>
        </authorList>
    </citation>
    <scope>NUCLEOTIDE SEQUENCE [LARGE SCALE GENOMIC DNA]</scope>
    <source>
        <strain evidence="2 3">1N-3</strain>
    </source>
</reference>
<keyword evidence="1" id="KW-0472">Membrane</keyword>
<keyword evidence="1" id="KW-1133">Transmembrane helix</keyword>
<name>A0A2S9INA1_9HYPH</name>
<organism evidence="2 3">
    <name type="scientific">Phyllobacterium phragmitis</name>
    <dbReference type="NCBI Taxonomy" id="2670329"/>
    <lineage>
        <taxon>Bacteria</taxon>
        <taxon>Pseudomonadati</taxon>
        <taxon>Pseudomonadota</taxon>
        <taxon>Alphaproteobacteria</taxon>
        <taxon>Hyphomicrobiales</taxon>
        <taxon>Phyllobacteriaceae</taxon>
        <taxon>Phyllobacterium</taxon>
    </lineage>
</organism>